<organism evidence="1 2">
    <name type="scientific">Terriglobus roseus</name>
    <dbReference type="NCBI Taxonomy" id="392734"/>
    <lineage>
        <taxon>Bacteria</taxon>
        <taxon>Pseudomonadati</taxon>
        <taxon>Acidobacteriota</taxon>
        <taxon>Terriglobia</taxon>
        <taxon>Terriglobales</taxon>
        <taxon>Acidobacteriaceae</taxon>
        <taxon>Terriglobus</taxon>
    </lineage>
</organism>
<name>A0A1H4R7M8_9BACT</name>
<dbReference type="Proteomes" id="UP000182409">
    <property type="component" value="Unassembled WGS sequence"/>
</dbReference>
<reference evidence="1 2" key="1">
    <citation type="submission" date="2016-10" db="EMBL/GenBank/DDBJ databases">
        <authorList>
            <person name="de Groot N.N."/>
        </authorList>
    </citation>
    <scope>NUCLEOTIDE SEQUENCE [LARGE SCALE GENOMIC DNA]</scope>
    <source>
        <strain evidence="1 2">AB35.6</strain>
    </source>
</reference>
<accession>A0A1H4R7M8</accession>
<evidence type="ECO:0000313" key="1">
    <source>
        <dbReference type="EMBL" id="SEC27826.1"/>
    </source>
</evidence>
<gene>
    <name evidence="1" type="ORF">SAMN05443244_3074</name>
</gene>
<dbReference type="AlphaFoldDB" id="A0A1H4R7M8"/>
<evidence type="ECO:0000313" key="2">
    <source>
        <dbReference type="Proteomes" id="UP000182409"/>
    </source>
</evidence>
<protein>
    <submittedName>
        <fullName evidence="1">Uncharacterized protein</fullName>
    </submittedName>
</protein>
<dbReference type="EMBL" id="FNSD01000001">
    <property type="protein sequence ID" value="SEC27826.1"/>
    <property type="molecule type" value="Genomic_DNA"/>
</dbReference>
<proteinExistence type="predicted"/>
<sequence>MLESLILPLRFFARLEFVLRIRISVLCINVFVPRISLRRRRDGIRIVAKGTAGNKLYARRIPTTE</sequence>